<comment type="caution">
    <text evidence="2">The sequence shown here is derived from an EMBL/GenBank/DDBJ whole genome shotgun (WGS) entry which is preliminary data.</text>
</comment>
<dbReference type="SMART" id="SM00923">
    <property type="entry name" value="MbtH"/>
    <property type="match status" value="1"/>
</dbReference>
<gene>
    <name evidence="2" type="ORF">AAH991_32820</name>
</gene>
<name>A0ABV0AXC8_9ACTN</name>
<organism evidence="2 3">
    <name type="scientific">Microbispora maris</name>
    <dbReference type="NCBI Taxonomy" id="3144104"/>
    <lineage>
        <taxon>Bacteria</taxon>
        <taxon>Bacillati</taxon>
        <taxon>Actinomycetota</taxon>
        <taxon>Actinomycetes</taxon>
        <taxon>Streptosporangiales</taxon>
        <taxon>Streptosporangiaceae</taxon>
        <taxon>Microbispora</taxon>
    </lineage>
</organism>
<dbReference type="PANTHER" id="PTHR38444:SF1">
    <property type="entry name" value="ENTEROBACTIN BIOSYNTHESIS PROTEIN YBDZ"/>
    <property type="match status" value="1"/>
</dbReference>
<dbReference type="InterPro" id="IPR037407">
    <property type="entry name" value="MLP_fam"/>
</dbReference>
<feature type="domain" description="MbtH-like" evidence="1">
    <location>
        <begin position="3"/>
        <end position="53"/>
    </location>
</feature>
<accession>A0ABV0AXC8</accession>
<evidence type="ECO:0000313" key="3">
    <source>
        <dbReference type="Proteomes" id="UP001447516"/>
    </source>
</evidence>
<dbReference type="SUPFAM" id="SSF160582">
    <property type="entry name" value="MbtH-like"/>
    <property type="match status" value="1"/>
</dbReference>
<dbReference type="Proteomes" id="UP001447516">
    <property type="component" value="Unassembled WGS sequence"/>
</dbReference>
<dbReference type="Pfam" id="PF03621">
    <property type="entry name" value="MbtH"/>
    <property type="match status" value="1"/>
</dbReference>
<dbReference type="PANTHER" id="PTHR38444">
    <property type="entry name" value="ENTEROBACTIN BIOSYNTHESIS PROTEIN YBDZ"/>
    <property type="match status" value="1"/>
</dbReference>
<protein>
    <submittedName>
        <fullName evidence="2">MbtH family protein</fullName>
    </submittedName>
</protein>
<sequence length="71" mass="7745">MSNPFDAQDGSFLVLVNDEGRHCLWPAPTPVPAGWTVAYGPQGRDACLGHVTEHWTDIRPRTERASAASRA</sequence>
<dbReference type="InterPro" id="IPR005153">
    <property type="entry name" value="MbtH-like_dom"/>
</dbReference>
<dbReference type="Gene3D" id="3.90.820.10">
    <property type="entry name" value="Structural Genomics, Unknown Function 30-nov-00 1gh9 Mol_id"/>
    <property type="match status" value="1"/>
</dbReference>
<evidence type="ECO:0000313" key="2">
    <source>
        <dbReference type="EMBL" id="MEN3539933.1"/>
    </source>
</evidence>
<reference evidence="2 3" key="1">
    <citation type="submission" date="2024-05" db="EMBL/GenBank/DDBJ databases">
        <title>Microbispora sp.ZYX-F-249.</title>
        <authorList>
            <person name="Xie H."/>
        </authorList>
    </citation>
    <scope>NUCLEOTIDE SEQUENCE [LARGE SCALE GENOMIC DNA]</scope>
    <source>
        <strain evidence="2 3">ZYX-F-249</strain>
    </source>
</reference>
<evidence type="ECO:0000259" key="1">
    <source>
        <dbReference type="SMART" id="SM00923"/>
    </source>
</evidence>
<keyword evidence="3" id="KW-1185">Reference proteome</keyword>
<proteinExistence type="predicted"/>
<dbReference type="RefSeq" id="WP_346229807.1">
    <property type="nucleotide sequence ID" value="NZ_JBDJAW010000040.1"/>
</dbReference>
<dbReference type="EMBL" id="JBDJAW010000040">
    <property type="protein sequence ID" value="MEN3539933.1"/>
    <property type="molecule type" value="Genomic_DNA"/>
</dbReference>
<dbReference type="InterPro" id="IPR038020">
    <property type="entry name" value="MbtH-like_sf"/>
</dbReference>